<dbReference type="InterPro" id="IPR035895">
    <property type="entry name" value="HPr-like_sf"/>
</dbReference>
<sequence length="89" mass="9114">MSEATRTVTVASSSGLHARPASLFVQTVTASKHKVTIAKGEKSVNAASILALLGLGVQTGDEVTLTVDGDDAETTADSLVEFLSTDHDA</sequence>
<protein>
    <recommendedName>
        <fullName evidence="3">Phosphocarrier protein HPr</fullName>
    </recommendedName>
</protein>
<evidence type="ECO:0000259" key="6">
    <source>
        <dbReference type="PROSITE" id="PS51350"/>
    </source>
</evidence>
<comment type="function">
    <text evidence="1">General (non sugar-specific) component of the phosphoenolpyruvate-dependent sugar phosphotransferase system (sugar PTS). This major carbohydrate active-transport system catalyzes the phosphorylation of incoming sugar substrates concomitantly with their translocation across the cell membrane. The phosphoryl group from phosphoenolpyruvate (PEP) is transferred to the phosphoryl carrier protein HPr by enzyme I. Phospho-HPr then transfers it to the PTS EIIA domain.</text>
</comment>
<dbReference type="InterPro" id="IPR001020">
    <property type="entry name" value="PTS_HPr_His_P_site"/>
</dbReference>
<dbReference type="Proteomes" id="UP001501295">
    <property type="component" value="Unassembled WGS sequence"/>
</dbReference>
<dbReference type="RefSeq" id="WP_345377476.1">
    <property type="nucleotide sequence ID" value="NZ_BAABLM010000012.1"/>
</dbReference>
<evidence type="ECO:0000256" key="2">
    <source>
        <dbReference type="ARBA" id="ARBA00004496"/>
    </source>
</evidence>
<comment type="caution">
    <text evidence="7">The sequence shown here is derived from an EMBL/GenBank/DDBJ whole genome shotgun (WGS) entry which is preliminary data.</text>
</comment>
<evidence type="ECO:0000256" key="4">
    <source>
        <dbReference type="ARBA" id="ARBA00022490"/>
    </source>
</evidence>
<dbReference type="InterPro" id="IPR000032">
    <property type="entry name" value="HPr-like"/>
</dbReference>
<proteinExistence type="predicted"/>
<evidence type="ECO:0000256" key="1">
    <source>
        <dbReference type="ARBA" id="ARBA00003681"/>
    </source>
</evidence>
<accession>A0ABP8WD16</accession>
<dbReference type="EMBL" id="BAABLM010000012">
    <property type="protein sequence ID" value="GAA4687082.1"/>
    <property type="molecule type" value="Genomic_DNA"/>
</dbReference>
<evidence type="ECO:0000256" key="3">
    <source>
        <dbReference type="ARBA" id="ARBA00020422"/>
    </source>
</evidence>
<evidence type="ECO:0000313" key="7">
    <source>
        <dbReference type="EMBL" id="GAA4687082.1"/>
    </source>
</evidence>
<keyword evidence="8" id="KW-1185">Reference proteome</keyword>
<keyword evidence="4" id="KW-0963">Cytoplasm</keyword>
<dbReference type="PANTHER" id="PTHR33705">
    <property type="entry name" value="PHOSPHOCARRIER PROTEIN HPR"/>
    <property type="match status" value="1"/>
</dbReference>
<evidence type="ECO:0000313" key="8">
    <source>
        <dbReference type="Proteomes" id="UP001501295"/>
    </source>
</evidence>
<dbReference type="PROSITE" id="PS51350">
    <property type="entry name" value="PTS_HPR_DOM"/>
    <property type="match status" value="1"/>
</dbReference>
<dbReference type="InterPro" id="IPR050399">
    <property type="entry name" value="HPr"/>
</dbReference>
<organism evidence="7 8">
    <name type="scientific">Frondihabitans cladoniiphilus</name>
    <dbReference type="NCBI Taxonomy" id="715785"/>
    <lineage>
        <taxon>Bacteria</taxon>
        <taxon>Bacillati</taxon>
        <taxon>Actinomycetota</taxon>
        <taxon>Actinomycetes</taxon>
        <taxon>Micrococcales</taxon>
        <taxon>Microbacteriaceae</taxon>
        <taxon>Frondihabitans</taxon>
    </lineage>
</organism>
<name>A0ABP8WD16_9MICO</name>
<dbReference type="PROSITE" id="PS00369">
    <property type="entry name" value="PTS_HPR_HIS"/>
    <property type="match status" value="1"/>
</dbReference>
<evidence type="ECO:0000256" key="5">
    <source>
        <dbReference type="ARBA" id="ARBA00022683"/>
    </source>
</evidence>
<dbReference type="NCBIfam" id="TIGR01003">
    <property type="entry name" value="PTS_HPr_family"/>
    <property type="match status" value="1"/>
</dbReference>
<dbReference type="Gene3D" id="3.30.1340.10">
    <property type="entry name" value="HPr-like"/>
    <property type="match status" value="1"/>
</dbReference>
<dbReference type="PRINTS" id="PR00107">
    <property type="entry name" value="PHOSPHOCPHPR"/>
</dbReference>
<keyword evidence="5" id="KW-0598">Phosphotransferase system</keyword>
<dbReference type="PANTHER" id="PTHR33705:SF2">
    <property type="entry name" value="PHOSPHOCARRIER PROTEIN NPR"/>
    <property type="match status" value="1"/>
</dbReference>
<reference evidence="8" key="1">
    <citation type="journal article" date="2019" name="Int. J. Syst. Evol. Microbiol.">
        <title>The Global Catalogue of Microorganisms (GCM) 10K type strain sequencing project: providing services to taxonomists for standard genome sequencing and annotation.</title>
        <authorList>
            <consortium name="The Broad Institute Genomics Platform"/>
            <consortium name="The Broad Institute Genome Sequencing Center for Infectious Disease"/>
            <person name="Wu L."/>
            <person name="Ma J."/>
        </authorList>
    </citation>
    <scope>NUCLEOTIDE SEQUENCE [LARGE SCALE GENOMIC DNA]</scope>
    <source>
        <strain evidence="8">JCM 18956</strain>
    </source>
</reference>
<dbReference type="CDD" id="cd00367">
    <property type="entry name" value="PTS-HPr_like"/>
    <property type="match status" value="1"/>
</dbReference>
<dbReference type="SUPFAM" id="SSF55594">
    <property type="entry name" value="HPr-like"/>
    <property type="match status" value="1"/>
</dbReference>
<comment type="subcellular location">
    <subcellularLocation>
        <location evidence="2">Cytoplasm</location>
    </subcellularLocation>
</comment>
<gene>
    <name evidence="7" type="ORF">GCM10025780_37530</name>
</gene>
<feature type="domain" description="HPr" evidence="6">
    <location>
        <begin position="3"/>
        <end position="89"/>
    </location>
</feature>
<dbReference type="Pfam" id="PF00381">
    <property type="entry name" value="PTS-HPr"/>
    <property type="match status" value="1"/>
</dbReference>